<gene>
    <name evidence="2" type="ORF">R3P38DRAFT_2568262</name>
</gene>
<evidence type="ECO:0000313" key="3">
    <source>
        <dbReference type="Proteomes" id="UP001362999"/>
    </source>
</evidence>
<evidence type="ECO:0008006" key="4">
    <source>
        <dbReference type="Google" id="ProtNLM"/>
    </source>
</evidence>
<name>A0AAV9ZW12_9AGAR</name>
<sequence>MAQPYDLSATRTVGYDSELPAYTRPPTPSTSVPREPRDFSYKLETKTGTPWATLVVHGDARLSGKHPTFVEGSNLSGFVKLSLSTAEAIQAVRISLRGEIRKGGTSSATPTVFFELKHSLWPLNSAEPTQTTTDKLKGDYMWPFSVSIPATLTKSGQTFRLPHTLLSQGSFNIQYFVELRMVRGKLRPDNSLSCPLGYFSMQQPSPPSALRQLAYQENSPLLGPDADNDGWYTQTVSMAGTVFSTRTVDVKILASLLSDLSKIGFSLATPLAYTRSGSIPCVMEIETPDTEALDLLSAAAASVVCLERSLLEPKDSAKSAIEPCGRATFWPSIGAPQHRRRLMGEIHLRPDLQPSSDMLGYRVQYAVVVFPCQAAGFKSTKNIPVLRQSVEITTRFAAGPREKTYSPPAYEGRNAIVDNYYSGLALQSSKQGFI</sequence>
<reference evidence="2 3" key="1">
    <citation type="journal article" date="2024" name="J Genomics">
        <title>Draft genome sequencing and assembly of Favolaschia claudopus CIRM-BRFM 2984 isolated from oak limbs.</title>
        <authorList>
            <person name="Navarro D."/>
            <person name="Drula E."/>
            <person name="Chaduli D."/>
            <person name="Cazenave R."/>
            <person name="Ahrendt S."/>
            <person name="Wang J."/>
            <person name="Lipzen A."/>
            <person name="Daum C."/>
            <person name="Barry K."/>
            <person name="Grigoriev I.V."/>
            <person name="Favel A."/>
            <person name="Rosso M.N."/>
            <person name="Martin F."/>
        </authorList>
    </citation>
    <scope>NUCLEOTIDE SEQUENCE [LARGE SCALE GENOMIC DNA]</scope>
    <source>
        <strain evidence="2 3">CIRM-BRFM 2984</strain>
    </source>
</reference>
<dbReference type="Proteomes" id="UP001362999">
    <property type="component" value="Unassembled WGS sequence"/>
</dbReference>
<dbReference type="AlphaFoldDB" id="A0AAV9ZW12"/>
<protein>
    <recommendedName>
        <fullName evidence="4">Arrestin-like N-terminal domain-containing protein</fullName>
    </recommendedName>
</protein>
<dbReference type="Gene3D" id="2.60.40.640">
    <property type="match status" value="1"/>
</dbReference>
<keyword evidence="3" id="KW-1185">Reference proteome</keyword>
<proteinExistence type="predicted"/>
<evidence type="ECO:0000256" key="1">
    <source>
        <dbReference type="SAM" id="MobiDB-lite"/>
    </source>
</evidence>
<feature type="region of interest" description="Disordered" evidence="1">
    <location>
        <begin position="1"/>
        <end position="36"/>
    </location>
</feature>
<comment type="caution">
    <text evidence="2">The sequence shown here is derived from an EMBL/GenBank/DDBJ whole genome shotgun (WGS) entry which is preliminary data.</text>
</comment>
<evidence type="ECO:0000313" key="2">
    <source>
        <dbReference type="EMBL" id="KAK6992951.1"/>
    </source>
</evidence>
<dbReference type="EMBL" id="JAWWNJ010000105">
    <property type="protein sequence ID" value="KAK6992951.1"/>
    <property type="molecule type" value="Genomic_DNA"/>
</dbReference>
<organism evidence="2 3">
    <name type="scientific">Favolaschia claudopus</name>
    <dbReference type="NCBI Taxonomy" id="2862362"/>
    <lineage>
        <taxon>Eukaryota</taxon>
        <taxon>Fungi</taxon>
        <taxon>Dikarya</taxon>
        <taxon>Basidiomycota</taxon>
        <taxon>Agaricomycotina</taxon>
        <taxon>Agaricomycetes</taxon>
        <taxon>Agaricomycetidae</taxon>
        <taxon>Agaricales</taxon>
        <taxon>Marasmiineae</taxon>
        <taxon>Mycenaceae</taxon>
        <taxon>Favolaschia</taxon>
    </lineage>
</organism>
<dbReference type="InterPro" id="IPR014752">
    <property type="entry name" value="Arrestin-like_C"/>
</dbReference>
<accession>A0AAV9ZW12</accession>